<feature type="non-terminal residue" evidence="2">
    <location>
        <position position="1"/>
    </location>
</feature>
<dbReference type="EMBL" id="JADGJD010001204">
    <property type="protein sequence ID" value="KAJ3045975.1"/>
    <property type="molecule type" value="Genomic_DNA"/>
</dbReference>
<comment type="caution">
    <text evidence="2">The sequence shown here is derived from an EMBL/GenBank/DDBJ whole genome shotgun (WGS) entry which is preliminary data.</text>
</comment>
<feature type="compositionally biased region" description="Polar residues" evidence="1">
    <location>
        <begin position="172"/>
        <end position="192"/>
    </location>
</feature>
<name>A0AAD5WYI4_9FUNG</name>
<protein>
    <submittedName>
        <fullName evidence="2">Uncharacterized protein</fullName>
    </submittedName>
</protein>
<organism evidence="2 3">
    <name type="scientific">Rhizophlyctis rosea</name>
    <dbReference type="NCBI Taxonomy" id="64517"/>
    <lineage>
        <taxon>Eukaryota</taxon>
        <taxon>Fungi</taxon>
        <taxon>Fungi incertae sedis</taxon>
        <taxon>Chytridiomycota</taxon>
        <taxon>Chytridiomycota incertae sedis</taxon>
        <taxon>Chytridiomycetes</taxon>
        <taxon>Rhizophlyctidales</taxon>
        <taxon>Rhizophlyctidaceae</taxon>
        <taxon>Rhizophlyctis</taxon>
    </lineage>
</organism>
<feature type="region of interest" description="Disordered" evidence="1">
    <location>
        <begin position="84"/>
        <end position="249"/>
    </location>
</feature>
<feature type="compositionally biased region" description="Polar residues" evidence="1">
    <location>
        <begin position="224"/>
        <end position="235"/>
    </location>
</feature>
<feature type="compositionally biased region" description="Polar residues" evidence="1">
    <location>
        <begin position="153"/>
        <end position="162"/>
    </location>
</feature>
<reference evidence="2" key="1">
    <citation type="submission" date="2020-05" db="EMBL/GenBank/DDBJ databases">
        <title>Phylogenomic resolution of chytrid fungi.</title>
        <authorList>
            <person name="Stajich J.E."/>
            <person name="Amses K."/>
            <person name="Simmons R."/>
            <person name="Seto K."/>
            <person name="Myers J."/>
            <person name="Bonds A."/>
            <person name="Quandt C.A."/>
            <person name="Barry K."/>
            <person name="Liu P."/>
            <person name="Grigoriev I."/>
            <person name="Longcore J.E."/>
            <person name="James T.Y."/>
        </authorList>
    </citation>
    <scope>NUCLEOTIDE SEQUENCE</scope>
    <source>
        <strain evidence="2">JEL0318</strain>
    </source>
</reference>
<sequence length="272" mass="28990">GEEEDDDEVNPELLGGRGRRERSGGKASREEGYFDAVGGGEEDEEEVYYSCPETFDVDEGYLAVTPVGSFQSSSQSYFTAICTPPASDRRSISSSSSVGSQGGGAVGVTKQKSVSPGGSPRELRRRQTWSEPMGLPASTQLDSLPYCPPPRMSNDTPTNEVSLTFPHLSRVLTPSSEGTSTPTILPASSYQPTYPRPPTRSTKASTAPSSAGSSPAVQRARQVPQFSRSSSSTSLKIAAMGLGRPRVGRSVTVPVSLADFGRDEERERSRVD</sequence>
<feature type="region of interest" description="Disordered" evidence="1">
    <location>
        <begin position="1"/>
        <end position="48"/>
    </location>
</feature>
<evidence type="ECO:0000313" key="2">
    <source>
        <dbReference type="EMBL" id="KAJ3045975.1"/>
    </source>
</evidence>
<evidence type="ECO:0000313" key="3">
    <source>
        <dbReference type="Proteomes" id="UP001212841"/>
    </source>
</evidence>
<accession>A0AAD5WYI4</accession>
<evidence type="ECO:0000256" key="1">
    <source>
        <dbReference type="SAM" id="MobiDB-lite"/>
    </source>
</evidence>
<feature type="compositionally biased region" description="Basic and acidic residues" evidence="1">
    <location>
        <begin position="21"/>
        <end position="32"/>
    </location>
</feature>
<feature type="compositionally biased region" description="Low complexity" evidence="1">
    <location>
        <begin position="199"/>
        <end position="216"/>
    </location>
</feature>
<proteinExistence type="predicted"/>
<keyword evidence="3" id="KW-1185">Reference proteome</keyword>
<feature type="compositionally biased region" description="Acidic residues" evidence="1">
    <location>
        <begin position="1"/>
        <end position="10"/>
    </location>
</feature>
<gene>
    <name evidence="2" type="ORF">HK097_001077</name>
</gene>
<dbReference type="AlphaFoldDB" id="A0AAD5WYI4"/>
<dbReference type="Proteomes" id="UP001212841">
    <property type="component" value="Unassembled WGS sequence"/>
</dbReference>